<evidence type="ECO:0000313" key="2">
    <source>
        <dbReference type="Proteomes" id="UP000190675"/>
    </source>
</evidence>
<sequence>MSDVSEKGSDFIRNLGDAARQNPLSAALIGMGVLWLFTGGRTVESAGEFVRSRVDRIPNAGNGGFEAAGSTLKSAAGSIGGGIGSATETLQEGAAAALDNARRFGTKQANAVSDYAGSIPGAGVEMFETARSNLTELFKAQPLALGAVGLAIGAGIAAALPPSEVEAAYLGETSDTVKSKAAEFAAEQTDRATKVAEGVMGAVAEEARKQGLTIEGAKSAAAEISAKVGRVGDAAGKSISDRVTSTK</sequence>
<dbReference type="EMBL" id="LT670818">
    <property type="protein sequence ID" value="SHG74704.1"/>
    <property type="molecule type" value="Genomic_DNA"/>
</dbReference>
<gene>
    <name evidence="1" type="ORF">SAMN05444169_3939</name>
</gene>
<reference evidence="1 2" key="1">
    <citation type="submission" date="2016-11" db="EMBL/GenBank/DDBJ databases">
        <authorList>
            <person name="Jaros S."/>
            <person name="Januszkiewicz K."/>
            <person name="Wedrychowicz H."/>
        </authorList>
    </citation>
    <scope>NUCLEOTIDE SEQUENCE [LARGE SCALE GENOMIC DNA]</scope>
    <source>
        <strain evidence="1 2">GAS242</strain>
    </source>
</reference>
<accession>A0A1M5MBG6</accession>
<dbReference type="RefSeq" id="WP_079567390.1">
    <property type="nucleotide sequence ID" value="NZ_LT670818.1"/>
</dbReference>
<proteinExistence type="predicted"/>
<name>A0A1M5MBG6_9BRAD</name>
<evidence type="ECO:0000313" key="1">
    <source>
        <dbReference type="EMBL" id="SHG74704.1"/>
    </source>
</evidence>
<dbReference type="AlphaFoldDB" id="A0A1M5MBG6"/>
<dbReference type="OrthoDB" id="8250650at2"/>
<dbReference type="Proteomes" id="UP000190675">
    <property type="component" value="Chromosome I"/>
</dbReference>
<organism evidence="1 2">
    <name type="scientific">Bradyrhizobium erythrophlei</name>
    <dbReference type="NCBI Taxonomy" id="1437360"/>
    <lineage>
        <taxon>Bacteria</taxon>
        <taxon>Pseudomonadati</taxon>
        <taxon>Pseudomonadota</taxon>
        <taxon>Alphaproteobacteria</taxon>
        <taxon>Hyphomicrobiales</taxon>
        <taxon>Nitrobacteraceae</taxon>
        <taxon>Bradyrhizobium</taxon>
    </lineage>
</organism>
<protein>
    <submittedName>
        <fullName evidence="1">Uncharacterized protein</fullName>
    </submittedName>
</protein>